<feature type="transmembrane region" description="Helical" evidence="1">
    <location>
        <begin position="53"/>
        <end position="72"/>
    </location>
</feature>
<reference evidence="2 3" key="1">
    <citation type="submission" date="2018-08" db="EMBL/GenBank/DDBJ databases">
        <title>A genome reference for cultivated species of the human gut microbiota.</title>
        <authorList>
            <person name="Zou Y."/>
            <person name="Xue W."/>
            <person name="Luo G."/>
        </authorList>
    </citation>
    <scope>NUCLEOTIDE SEQUENCE [LARGE SCALE GENOMIC DNA]</scope>
    <source>
        <strain evidence="2 3">OM06-11AA</strain>
    </source>
</reference>
<feature type="transmembrane region" description="Helical" evidence="1">
    <location>
        <begin position="146"/>
        <end position="165"/>
    </location>
</feature>
<accession>A0A3E5A5R0</accession>
<dbReference type="Proteomes" id="UP000261222">
    <property type="component" value="Unassembled WGS sequence"/>
</dbReference>
<proteinExistence type="predicted"/>
<dbReference type="EMBL" id="QSUB01000004">
    <property type="protein sequence ID" value="RGN04268.1"/>
    <property type="molecule type" value="Genomic_DNA"/>
</dbReference>
<dbReference type="AlphaFoldDB" id="A0A3E5A5R0"/>
<feature type="transmembrane region" description="Helical" evidence="1">
    <location>
        <begin position="116"/>
        <end position="140"/>
    </location>
</feature>
<protein>
    <submittedName>
        <fullName evidence="2">Uncharacterized protein</fullName>
    </submittedName>
</protein>
<evidence type="ECO:0000313" key="2">
    <source>
        <dbReference type="EMBL" id="RGN04268.1"/>
    </source>
</evidence>
<feature type="transmembrane region" description="Helical" evidence="1">
    <location>
        <begin position="204"/>
        <end position="222"/>
    </location>
</feature>
<keyword evidence="1" id="KW-0472">Membrane</keyword>
<sequence length="243" mass="27817">MNGQLKRNIQKAFKTPELDEQKKAEFLKKVPQPPISMWQFILIQAAYLRKRTWVFSLLLLFPSVIGACHIGYETLWITSAIVPFLGLLAVAENNRSITYGMSEFELSTRFSLKSVVLARMSILGVLDFIILACLVPLCWIGNNFSFIQTGTYIVVPYLLTVNLSLWVTRHIHSREAIYGCMTVAVLVCGINVGLHYMVSVIYTLSYFGWWLAFAFSLIGIMAHEIYYTIKQMEEYSWNCLLTD</sequence>
<feature type="transmembrane region" description="Helical" evidence="1">
    <location>
        <begin position="78"/>
        <end position="95"/>
    </location>
</feature>
<evidence type="ECO:0000313" key="3">
    <source>
        <dbReference type="Proteomes" id="UP000261222"/>
    </source>
</evidence>
<comment type="caution">
    <text evidence="2">The sequence shown here is derived from an EMBL/GenBank/DDBJ whole genome shotgun (WGS) entry which is preliminary data.</text>
</comment>
<keyword evidence="1" id="KW-1133">Transmembrane helix</keyword>
<keyword evidence="1" id="KW-0812">Transmembrane</keyword>
<organism evidence="2 3">
    <name type="scientific">Blautia obeum</name>
    <dbReference type="NCBI Taxonomy" id="40520"/>
    <lineage>
        <taxon>Bacteria</taxon>
        <taxon>Bacillati</taxon>
        <taxon>Bacillota</taxon>
        <taxon>Clostridia</taxon>
        <taxon>Lachnospirales</taxon>
        <taxon>Lachnospiraceae</taxon>
        <taxon>Blautia</taxon>
    </lineage>
</organism>
<evidence type="ECO:0000256" key="1">
    <source>
        <dbReference type="SAM" id="Phobius"/>
    </source>
</evidence>
<name>A0A3E5A5R0_9FIRM</name>
<gene>
    <name evidence="2" type="ORF">DXB81_09900</name>
</gene>
<feature type="transmembrane region" description="Helical" evidence="1">
    <location>
        <begin position="177"/>
        <end position="198"/>
    </location>
</feature>
<dbReference type="RefSeq" id="WP_117739201.1">
    <property type="nucleotide sequence ID" value="NZ_JBCJBY010000003.1"/>
</dbReference>